<dbReference type="PANTHER" id="PTHR43547">
    <property type="entry name" value="TWO-COMPONENT HISTIDINE KINASE"/>
    <property type="match status" value="1"/>
</dbReference>
<dbReference type="InterPro" id="IPR035965">
    <property type="entry name" value="PAS-like_dom_sf"/>
</dbReference>
<dbReference type="SMART" id="SM00387">
    <property type="entry name" value="HATPase_c"/>
    <property type="match status" value="1"/>
</dbReference>
<evidence type="ECO:0000259" key="13">
    <source>
        <dbReference type="PROSITE" id="PS50109"/>
    </source>
</evidence>
<evidence type="ECO:0000256" key="6">
    <source>
        <dbReference type="ARBA" id="ARBA00022741"/>
    </source>
</evidence>
<dbReference type="InterPro" id="IPR036890">
    <property type="entry name" value="HATPase_C_sf"/>
</dbReference>
<keyword evidence="11 12" id="KW-0472">Membrane</keyword>
<evidence type="ECO:0000256" key="12">
    <source>
        <dbReference type="SAM" id="Phobius"/>
    </source>
</evidence>
<sequence>MFFKTLKLQTRFAYYSSFLIFIIVTLAGLLFYVTISDALQTQIGNRALYLAETTASRGDVIAAFHTDNPSEVLQKISNDIMHAAKATYVVIGDKEGIRYTHPLADRIGKSMVGDDNDRALKKGESYISIANGSMGQSIRGKAPIFDTNGSIIGVVSIGYLTSELDHLYLLYLDNIFYTMVIALSIGIIGSIFLSRNIKKQIFNLEPNEIANLLTEKNVLIESVREAIITVNDKGEITTLNNAAANILNLANNTTIIGDNIEQHIPNTHLLNVLMNGEKQLDKLMNINGHEIIVNRVPMKVNGKIVGAVASFRLQSEIEQMAIELSQVKQYTESLRAQTHEFKNVLYTISGLIQLNASEEALSIIHKEVQGHSSLTQFITNRVKDPFLNGLIIGFFNRARELKIQLIFDEDSYLENFPENIEKSLIISIMGNLLTNAFEEVEKNKEQQRIVRLFILDNGEEIIFEVEDSGNGLAQEKLDVLFSENISTKDTKLRGYGLRKVISSIHDLNGSLALGEGDLGGALFIVSISKRGIIINE</sequence>
<evidence type="ECO:0000256" key="5">
    <source>
        <dbReference type="ARBA" id="ARBA00022692"/>
    </source>
</evidence>
<evidence type="ECO:0000256" key="10">
    <source>
        <dbReference type="ARBA" id="ARBA00023012"/>
    </source>
</evidence>
<keyword evidence="10" id="KW-0902">Two-component regulatory system</keyword>
<dbReference type="PROSITE" id="PS50109">
    <property type="entry name" value="HIS_KIN"/>
    <property type="match status" value="1"/>
</dbReference>
<dbReference type="InterPro" id="IPR029151">
    <property type="entry name" value="Sensor-like_sf"/>
</dbReference>
<keyword evidence="2" id="KW-1003">Cell membrane</keyword>
<evidence type="ECO:0000256" key="4">
    <source>
        <dbReference type="ARBA" id="ARBA00022679"/>
    </source>
</evidence>
<keyword evidence="8" id="KW-0067">ATP-binding</keyword>
<dbReference type="InterPro" id="IPR005467">
    <property type="entry name" value="His_kinase_dom"/>
</dbReference>
<evidence type="ECO:0000256" key="9">
    <source>
        <dbReference type="ARBA" id="ARBA00022989"/>
    </source>
</evidence>
<evidence type="ECO:0000256" key="11">
    <source>
        <dbReference type="ARBA" id="ARBA00023136"/>
    </source>
</evidence>
<keyword evidence="6" id="KW-0547">Nucleotide-binding</keyword>
<evidence type="ECO:0000313" key="14">
    <source>
        <dbReference type="EMBL" id="KGR86262.1"/>
    </source>
</evidence>
<dbReference type="InterPro" id="IPR016120">
    <property type="entry name" value="Sig_transdc_His_kin_SpoOB"/>
</dbReference>
<evidence type="ECO:0000256" key="3">
    <source>
        <dbReference type="ARBA" id="ARBA00022553"/>
    </source>
</evidence>
<dbReference type="InterPro" id="IPR039506">
    <property type="entry name" value="SPOB_a"/>
</dbReference>
<dbReference type="SUPFAM" id="SSF103190">
    <property type="entry name" value="Sensory domain-like"/>
    <property type="match status" value="1"/>
</dbReference>
<dbReference type="Pfam" id="PF17203">
    <property type="entry name" value="sCache_3_2"/>
    <property type="match status" value="1"/>
</dbReference>
<keyword evidence="9 12" id="KW-1133">Transmembrane helix</keyword>
<dbReference type="SUPFAM" id="SSF55890">
    <property type="entry name" value="Sporulation response regulatory protein Spo0B"/>
    <property type="match status" value="1"/>
</dbReference>
<dbReference type="Proteomes" id="UP000030487">
    <property type="component" value="Unassembled WGS sequence"/>
</dbReference>
<dbReference type="InterPro" id="IPR003594">
    <property type="entry name" value="HATPase_dom"/>
</dbReference>
<evidence type="ECO:0000256" key="8">
    <source>
        <dbReference type="ARBA" id="ARBA00022840"/>
    </source>
</evidence>
<protein>
    <submittedName>
        <fullName evidence="14">Histidine kinase</fullName>
    </submittedName>
</protein>
<dbReference type="Gene3D" id="3.30.450.20">
    <property type="entry name" value="PAS domain"/>
    <property type="match status" value="2"/>
</dbReference>
<feature type="domain" description="Histidine kinase" evidence="13">
    <location>
        <begin position="336"/>
        <end position="531"/>
    </location>
</feature>
<feature type="transmembrane region" description="Helical" evidence="12">
    <location>
        <begin position="174"/>
        <end position="193"/>
    </location>
</feature>
<comment type="caution">
    <text evidence="14">The sequence shown here is derived from an EMBL/GenBank/DDBJ whole genome shotgun (WGS) entry which is preliminary data.</text>
</comment>
<dbReference type="Pfam" id="PF02518">
    <property type="entry name" value="HATPase_c"/>
    <property type="match status" value="1"/>
</dbReference>
<dbReference type="EMBL" id="JPVR01000071">
    <property type="protein sequence ID" value="KGR86262.1"/>
    <property type="molecule type" value="Genomic_DNA"/>
</dbReference>
<dbReference type="Gene3D" id="3.30.565.10">
    <property type="entry name" value="Histidine kinase-like ATPase, C-terminal domain"/>
    <property type="match status" value="1"/>
</dbReference>
<keyword evidence="4" id="KW-0808">Transferase</keyword>
<dbReference type="GO" id="GO:0016301">
    <property type="term" value="F:kinase activity"/>
    <property type="evidence" value="ECO:0007669"/>
    <property type="project" value="UniProtKB-KW"/>
</dbReference>
<evidence type="ECO:0000256" key="7">
    <source>
        <dbReference type="ARBA" id="ARBA00022777"/>
    </source>
</evidence>
<dbReference type="InterPro" id="IPR033463">
    <property type="entry name" value="sCache_3"/>
</dbReference>
<evidence type="ECO:0000313" key="15">
    <source>
        <dbReference type="Proteomes" id="UP000030487"/>
    </source>
</evidence>
<proteinExistence type="predicted"/>
<evidence type="ECO:0000256" key="2">
    <source>
        <dbReference type="ARBA" id="ARBA00022475"/>
    </source>
</evidence>
<keyword evidence="3" id="KW-0597">Phosphoprotein</keyword>
<dbReference type="SUPFAM" id="SSF55874">
    <property type="entry name" value="ATPase domain of HSP90 chaperone/DNA topoisomerase II/histidine kinase"/>
    <property type="match status" value="1"/>
</dbReference>
<organism evidence="14 15">
    <name type="scientific">Lysinibacillus boronitolerans JCM 21713 = 10a = NBRC 103108</name>
    <dbReference type="NCBI Taxonomy" id="1294264"/>
    <lineage>
        <taxon>Bacteria</taxon>
        <taxon>Bacillati</taxon>
        <taxon>Bacillota</taxon>
        <taxon>Bacilli</taxon>
        <taxon>Bacillales</taxon>
        <taxon>Bacillaceae</taxon>
        <taxon>Lysinibacillus</taxon>
    </lineage>
</organism>
<keyword evidence="7 14" id="KW-0418">Kinase</keyword>
<reference evidence="14 15" key="1">
    <citation type="submission" date="2014-02" db="EMBL/GenBank/DDBJ databases">
        <title>Draft genome sequence of Lysinibacillus boronitolerans NBRC 103108.</title>
        <authorList>
            <person name="Zhang F."/>
            <person name="Wang G."/>
            <person name="Zhang L."/>
        </authorList>
    </citation>
    <scope>NUCLEOTIDE SEQUENCE [LARGE SCALE GENOMIC DNA]</scope>
    <source>
        <strain evidence="14 15">NBRC 103108</strain>
    </source>
</reference>
<keyword evidence="15" id="KW-1185">Reference proteome</keyword>
<evidence type="ECO:0000256" key="1">
    <source>
        <dbReference type="ARBA" id="ARBA00004651"/>
    </source>
</evidence>
<dbReference type="PANTHER" id="PTHR43547:SF3">
    <property type="entry name" value="SENSOR PROTEIN CITS"/>
    <property type="match status" value="1"/>
</dbReference>
<dbReference type="Gene3D" id="1.10.287.130">
    <property type="match status" value="1"/>
</dbReference>
<feature type="transmembrane region" description="Helical" evidence="12">
    <location>
        <begin position="12"/>
        <end position="33"/>
    </location>
</feature>
<name>A0ABR4Y0S9_9BACI</name>
<comment type="subcellular location">
    <subcellularLocation>
        <location evidence="1">Cell membrane</location>
        <topology evidence="1">Multi-pass membrane protein</topology>
    </subcellularLocation>
</comment>
<dbReference type="Pfam" id="PF14689">
    <property type="entry name" value="SPOB_a"/>
    <property type="match status" value="1"/>
</dbReference>
<dbReference type="SUPFAM" id="SSF55785">
    <property type="entry name" value="PYP-like sensor domain (PAS domain)"/>
    <property type="match status" value="1"/>
</dbReference>
<accession>A0ABR4Y0S9</accession>
<gene>
    <name evidence="14" type="ORF">CD31_09525</name>
</gene>
<keyword evidence="5 12" id="KW-0812">Transmembrane</keyword>